<reference evidence="2 3" key="2">
    <citation type="submission" date="2024-10" db="EMBL/GenBank/DDBJ databases">
        <authorList>
            <person name="Ryan C."/>
        </authorList>
    </citation>
    <scope>NUCLEOTIDE SEQUENCE [LARGE SCALE GENOMIC DNA]</scope>
</reference>
<reference evidence="3" key="1">
    <citation type="submission" date="2024-06" db="EMBL/GenBank/DDBJ databases">
        <authorList>
            <person name="Ryan C."/>
        </authorList>
    </citation>
    <scope>NUCLEOTIDE SEQUENCE [LARGE SCALE GENOMIC DNA]</scope>
</reference>
<gene>
    <name evidence="2" type="ORF">URODEC1_LOCUS69775</name>
</gene>
<dbReference type="Proteomes" id="UP001497457">
    <property type="component" value="Chromosome 28b"/>
</dbReference>
<evidence type="ECO:0000313" key="2">
    <source>
        <dbReference type="EMBL" id="CAL5009982.1"/>
    </source>
</evidence>
<evidence type="ECO:0000256" key="1">
    <source>
        <dbReference type="SAM" id="SignalP"/>
    </source>
</evidence>
<sequence>MATALLLAISSLAALFAAASADIDPWTCLKPGPTMTWSDACLKSCPTPALFNLCGETLMHAPDAAAANAYALAAAERAKASFDTTRARAGQMLVGGGWFPGPQREACRHRADYAQAVAAVERCGAALKEFYPGSPLVGMNADDRELAVLASALGGLIYGGQ</sequence>
<protein>
    <recommendedName>
        <fullName evidence="4">Pectinesterase inhibitor domain-containing protein</fullName>
    </recommendedName>
</protein>
<evidence type="ECO:0008006" key="4">
    <source>
        <dbReference type="Google" id="ProtNLM"/>
    </source>
</evidence>
<accession>A0ABC9BWZ8</accession>
<dbReference type="AlphaFoldDB" id="A0ABC9BWZ8"/>
<proteinExistence type="predicted"/>
<feature type="chain" id="PRO_5044757343" description="Pectinesterase inhibitor domain-containing protein" evidence="1">
    <location>
        <begin position="22"/>
        <end position="161"/>
    </location>
</feature>
<keyword evidence="1" id="KW-0732">Signal</keyword>
<dbReference type="PANTHER" id="PTHR34838">
    <property type="entry name" value="OS08G0142100 PROTEIN-RELATED"/>
    <property type="match status" value="1"/>
</dbReference>
<organism evidence="2 3">
    <name type="scientific">Urochloa decumbens</name>
    <dbReference type="NCBI Taxonomy" id="240449"/>
    <lineage>
        <taxon>Eukaryota</taxon>
        <taxon>Viridiplantae</taxon>
        <taxon>Streptophyta</taxon>
        <taxon>Embryophyta</taxon>
        <taxon>Tracheophyta</taxon>
        <taxon>Spermatophyta</taxon>
        <taxon>Magnoliopsida</taxon>
        <taxon>Liliopsida</taxon>
        <taxon>Poales</taxon>
        <taxon>Poaceae</taxon>
        <taxon>PACMAD clade</taxon>
        <taxon>Panicoideae</taxon>
        <taxon>Panicodae</taxon>
        <taxon>Paniceae</taxon>
        <taxon>Melinidinae</taxon>
        <taxon>Urochloa</taxon>
    </lineage>
</organism>
<name>A0ABC9BWZ8_9POAL</name>
<dbReference type="EMBL" id="OZ075138">
    <property type="protein sequence ID" value="CAL5009982.1"/>
    <property type="molecule type" value="Genomic_DNA"/>
</dbReference>
<evidence type="ECO:0000313" key="3">
    <source>
        <dbReference type="Proteomes" id="UP001497457"/>
    </source>
</evidence>
<dbReference type="PANTHER" id="PTHR34838:SF9">
    <property type="entry name" value="PECTINESTERASE INHIBITOR DOMAIN-CONTAINING PROTEIN"/>
    <property type="match status" value="1"/>
</dbReference>
<keyword evidence="3" id="KW-1185">Reference proteome</keyword>
<feature type="signal peptide" evidence="1">
    <location>
        <begin position="1"/>
        <end position="21"/>
    </location>
</feature>